<dbReference type="SUPFAM" id="SSF46689">
    <property type="entry name" value="Homeodomain-like"/>
    <property type="match status" value="1"/>
</dbReference>
<keyword evidence="1" id="KW-0805">Transcription regulation</keyword>
<dbReference type="PRINTS" id="PR00455">
    <property type="entry name" value="HTHTETR"/>
</dbReference>
<evidence type="ECO:0000256" key="4">
    <source>
        <dbReference type="PROSITE-ProRule" id="PRU00335"/>
    </source>
</evidence>
<proteinExistence type="predicted"/>
<dbReference type="InterPro" id="IPR001647">
    <property type="entry name" value="HTH_TetR"/>
</dbReference>
<feature type="domain" description="HTH tetR-type" evidence="5">
    <location>
        <begin position="1"/>
        <end position="55"/>
    </location>
</feature>
<dbReference type="Gene3D" id="1.10.357.10">
    <property type="entry name" value="Tetracycline Repressor, domain 2"/>
    <property type="match status" value="1"/>
</dbReference>
<dbReference type="AlphaFoldDB" id="A0A6J4QZQ4"/>
<sequence length="81" mass="9039">MPEAAIALFAERGYRGTTVRDIAQELGIRGPSLYNNMHSRQQILRALMFSITEQAIAAQRAAIAWVDDVDEQLRRTAEAHG</sequence>
<keyword evidence="3" id="KW-0804">Transcription</keyword>
<dbReference type="PROSITE" id="PS50977">
    <property type="entry name" value="HTH_TETR_2"/>
    <property type="match status" value="1"/>
</dbReference>
<evidence type="ECO:0000256" key="2">
    <source>
        <dbReference type="ARBA" id="ARBA00023125"/>
    </source>
</evidence>
<dbReference type="GO" id="GO:0000976">
    <property type="term" value="F:transcription cis-regulatory region binding"/>
    <property type="evidence" value="ECO:0007669"/>
    <property type="project" value="TreeGrafter"/>
</dbReference>
<keyword evidence="2 4" id="KW-0238">DNA-binding</keyword>
<protein>
    <submittedName>
        <fullName evidence="6">Transcriptional regulator, AcrR family</fullName>
    </submittedName>
</protein>
<reference evidence="6" key="1">
    <citation type="submission" date="2020-02" db="EMBL/GenBank/DDBJ databases">
        <authorList>
            <person name="Meier V. D."/>
        </authorList>
    </citation>
    <scope>NUCLEOTIDE SEQUENCE</scope>
    <source>
        <strain evidence="6">AVDCRST_MAG37</strain>
    </source>
</reference>
<accession>A0A6J4QZQ4</accession>
<evidence type="ECO:0000256" key="3">
    <source>
        <dbReference type="ARBA" id="ARBA00023163"/>
    </source>
</evidence>
<feature type="DNA-binding region" description="H-T-H motif" evidence="4">
    <location>
        <begin position="18"/>
        <end position="37"/>
    </location>
</feature>
<evidence type="ECO:0000259" key="5">
    <source>
        <dbReference type="PROSITE" id="PS50977"/>
    </source>
</evidence>
<evidence type="ECO:0000256" key="1">
    <source>
        <dbReference type="ARBA" id="ARBA00023015"/>
    </source>
</evidence>
<dbReference type="InterPro" id="IPR050109">
    <property type="entry name" value="HTH-type_TetR-like_transc_reg"/>
</dbReference>
<dbReference type="EMBL" id="CADCVD010000140">
    <property type="protein sequence ID" value="CAA9454560.1"/>
    <property type="molecule type" value="Genomic_DNA"/>
</dbReference>
<evidence type="ECO:0000313" key="6">
    <source>
        <dbReference type="EMBL" id="CAA9454560.1"/>
    </source>
</evidence>
<dbReference type="PANTHER" id="PTHR30055">
    <property type="entry name" value="HTH-TYPE TRANSCRIPTIONAL REGULATOR RUTR"/>
    <property type="match status" value="1"/>
</dbReference>
<gene>
    <name evidence="6" type="ORF">AVDCRST_MAG37-2778</name>
</gene>
<dbReference type="InterPro" id="IPR009057">
    <property type="entry name" value="Homeodomain-like_sf"/>
</dbReference>
<dbReference type="GO" id="GO:0003700">
    <property type="term" value="F:DNA-binding transcription factor activity"/>
    <property type="evidence" value="ECO:0007669"/>
    <property type="project" value="TreeGrafter"/>
</dbReference>
<organism evidence="6">
    <name type="scientific">uncultured Rubrobacteraceae bacterium</name>
    <dbReference type="NCBI Taxonomy" id="349277"/>
    <lineage>
        <taxon>Bacteria</taxon>
        <taxon>Bacillati</taxon>
        <taxon>Actinomycetota</taxon>
        <taxon>Rubrobacteria</taxon>
        <taxon>Rubrobacterales</taxon>
        <taxon>Rubrobacteraceae</taxon>
        <taxon>environmental samples</taxon>
    </lineage>
</organism>
<dbReference type="PANTHER" id="PTHR30055:SF234">
    <property type="entry name" value="HTH-TYPE TRANSCRIPTIONAL REGULATOR BETI"/>
    <property type="match status" value="1"/>
</dbReference>
<dbReference type="Pfam" id="PF00440">
    <property type="entry name" value="TetR_N"/>
    <property type="match status" value="1"/>
</dbReference>
<name>A0A6J4QZQ4_9ACTN</name>